<evidence type="ECO:0000256" key="1">
    <source>
        <dbReference type="ARBA" id="ARBA00023172"/>
    </source>
</evidence>
<evidence type="ECO:0000313" key="2">
    <source>
        <dbReference type="EMBL" id="MBP2185518.1"/>
    </source>
</evidence>
<name>A0ABS4Q1Q2_9PSEU</name>
<evidence type="ECO:0000313" key="3">
    <source>
        <dbReference type="Proteomes" id="UP000741013"/>
    </source>
</evidence>
<dbReference type="InterPro" id="IPR011010">
    <property type="entry name" value="DNA_brk_join_enz"/>
</dbReference>
<dbReference type="Proteomes" id="UP000741013">
    <property type="component" value="Unassembled WGS sequence"/>
</dbReference>
<keyword evidence="1" id="KW-0233">DNA recombination</keyword>
<dbReference type="Gene3D" id="1.10.443.10">
    <property type="entry name" value="Intergrase catalytic core"/>
    <property type="match status" value="1"/>
</dbReference>
<gene>
    <name evidence="2" type="ORF">JOM49_007044</name>
</gene>
<protein>
    <submittedName>
        <fullName evidence="2">Integrase</fullName>
    </submittedName>
</protein>
<accession>A0ABS4Q1Q2</accession>
<organism evidence="2 3">
    <name type="scientific">Amycolatopsis magusensis</name>
    <dbReference type="NCBI Taxonomy" id="882444"/>
    <lineage>
        <taxon>Bacteria</taxon>
        <taxon>Bacillati</taxon>
        <taxon>Actinomycetota</taxon>
        <taxon>Actinomycetes</taxon>
        <taxon>Pseudonocardiales</taxon>
        <taxon>Pseudonocardiaceae</taxon>
        <taxon>Amycolatopsis</taxon>
    </lineage>
</organism>
<dbReference type="EMBL" id="JAGGMS010000001">
    <property type="protein sequence ID" value="MBP2185518.1"/>
    <property type="molecule type" value="Genomic_DNA"/>
</dbReference>
<reference evidence="2 3" key="1">
    <citation type="submission" date="2021-03" db="EMBL/GenBank/DDBJ databases">
        <title>Sequencing the genomes of 1000 actinobacteria strains.</title>
        <authorList>
            <person name="Klenk H.-P."/>
        </authorList>
    </citation>
    <scope>NUCLEOTIDE SEQUENCE [LARGE SCALE GENOMIC DNA]</scope>
    <source>
        <strain evidence="2 3">DSM 45510</strain>
    </source>
</reference>
<dbReference type="SUPFAM" id="SSF56349">
    <property type="entry name" value="DNA breaking-rejoining enzymes"/>
    <property type="match status" value="1"/>
</dbReference>
<dbReference type="InterPro" id="IPR013762">
    <property type="entry name" value="Integrase-like_cat_sf"/>
</dbReference>
<proteinExistence type="predicted"/>
<sequence length="87" mass="10019">MAPPVLPDFTFHEGRHTHASWLTEDGIPEVARRARLGQRMKGMARVYDHVTPEMRRQIIEALEARWMQSLTHLPQRSGSSWGSDARI</sequence>
<keyword evidence="3" id="KW-1185">Reference proteome</keyword>
<dbReference type="RefSeq" id="WP_245369574.1">
    <property type="nucleotide sequence ID" value="NZ_JAGGMS010000001.1"/>
</dbReference>
<comment type="caution">
    <text evidence="2">The sequence shown here is derived from an EMBL/GenBank/DDBJ whole genome shotgun (WGS) entry which is preliminary data.</text>
</comment>